<dbReference type="GO" id="GO:0006351">
    <property type="term" value="P:DNA-templated transcription"/>
    <property type="evidence" value="ECO:0007669"/>
    <property type="project" value="InterPro"/>
</dbReference>
<dbReference type="PROSITE" id="PS50048">
    <property type="entry name" value="ZN2_CY6_FUNGAL_2"/>
    <property type="match status" value="1"/>
</dbReference>
<keyword evidence="3" id="KW-0539">Nucleus</keyword>
<dbReference type="OrthoDB" id="2535081at2759"/>
<name>A0A1Y2FJM7_9BASI</name>
<gene>
    <name evidence="7" type="ORF">BCR35DRAFT_303214</name>
</gene>
<dbReference type="CDD" id="cd12148">
    <property type="entry name" value="fungal_TF_MHR"/>
    <property type="match status" value="1"/>
</dbReference>
<evidence type="ECO:0000313" key="7">
    <source>
        <dbReference type="EMBL" id="ORY84140.1"/>
    </source>
</evidence>
<evidence type="ECO:0000259" key="6">
    <source>
        <dbReference type="PROSITE" id="PS51379"/>
    </source>
</evidence>
<feature type="region of interest" description="Disordered" evidence="4">
    <location>
        <begin position="655"/>
        <end position="803"/>
    </location>
</feature>
<evidence type="ECO:0000256" key="3">
    <source>
        <dbReference type="ARBA" id="ARBA00023242"/>
    </source>
</evidence>
<protein>
    <recommendedName>
        <fullName evidence="9">Fungal-specific transcription factor domain-domain-containing protein</fullName>
    </recommendedName>
</protein>
<comment type="subcellular location">
    <subcellularLocation>
        <location evidence="1">Nucleus</location>
    </subcellularLocation>
</comment>
<keyword evidence="2" id="KW-0479">Metal-binding</keyword>
<feature type="compositionally biased region" description="Polar residues" evidence="4">
    <location>
        <begin position="703"/>
        <end position="712"/>
    </location>
</feature>
<keyword evidence="8" id="KW-1185">Reference proteome</keyword>
<feature type="compositionally biased region" description="Low complexity" evidence="4">
    <location>
        <begin position="674"/>
        <end position="688"/>
    </location>
</feature>
<dbReference type="PANTHER" id="PTHR31001">
    <property type="entry name" value="UNCHARACTERIZED TRANSCRIPTIONAL REGULATORY PROTEIN"/>
    <property type="match status" value="1"/>
</dbReference>
<dbReference type="GO" id="GO:0000981">
    <property type="term" value="F:DNA-binding transcription factor activity, RNA polymerase II-specific"/>
    <property type="evidence" value="ECO:0007669"/>
    <property type="project" value="InterPro"/>
</dbReference>
<dbReference type="InParanoid" id="A0A1Y2FJM7"/>
<feature type="region of interest" description="Disordered" evidence="4">
    <location>
        <begin position="113"/>
        <end position="187"/>
    </location>
</feature>
<dbReference type="GO" id="GO:0005634">
    <property type="term" value="C:nucleus"/>
    <property type="evidence" value="ECO:0007669"/>
    <property type="project" value="UniProtKB-SubCell"/>
</dbReference>
<organism evidence="7 8">
    <name type="scientific">Leucosporidium creatinivorum</name>
    <dbReference type="NCBI Taxonomy" id="106004"/>
    <lineage>
        <taxon>Eukaryota</taxon>
        <taxon>Fungi</taxon>
        <taxon>Dikarya</taxon>
        <taxon>Basidiomycota</taxon>
        <taxon>Pucciniomycotina</taxon>
        <taxon>Microbotryomycetes</taxon>
        <taxon>Leucosporidiales</taxon>
        <taxon>Leucosporidium</taxon>
    </lineage>
</organism>
<evidence type="ECO:0008006" key="9">
    <source>
        <dbReference type="Google" id="ProtNLM"/>
    </source>
</evidence>
<evidence type="ECO:0000256" key="2">
    <source>
        <dbReference type="ARBA" id="ARBA00022723"/>
    </source>
</evidence>
<dbReference type="InterPro" id="IPR001138">
    <property type="entry name" value="Zn2Cys6_DnaBD"/>
</dbReference>
<dbReference type="GO" id="GO:0003677">
    <property type="term" value="F:DNA binding"/>
    <property type="evidence" value="ECO:0007669"/>
    <property type="project" value="InterPro"/>
</dbReference>
<evidence type="ECO:0000313" key="8">
    <source>
        <dbReference type="Proteomes" id="UP000193467"/>
    </source>
</evidence>
<dbReference type="CDD" id="cd00067">
    <property type="entry name" value="GAL4"/>
    <property type="match status" value="1"/>
</dbReference>
<dbReference type="InterPro" id="IPR017896">
    <property type="entry name" value="4Fe4S_Fe-S-bd"/>
</dbReference>
<feature type="domain" description="Zn(2)-C6 fungal-type" evidence="5">
    <location>
        <begin position="30"/>
        <end position="59"/>
    </location>
</feature>
<dbReference type="AlphaFoldDB" id="A0A1Y2FJM7"/>
<dbReference type="SMART" id="SM00906">
    <property type="entry name" value="Fungal_trans"/>
    <property type="match status" value="1"/>
</dbReference>
<dbReference type="InterPro" id="IPR036864">
    <property type="entry name" value="Zn2-C6_fun-type_DNA-bd_sf"/>
</dbReference>
<dbReference type="PROSITE" id="PS51379">
    <property type="entry name" value="4FE4S_FER_2"/>
    <property type="match status" value="1"/>
</dbReference>
<dbReference type="SMART" id="SM00066">
    <property type="entry name" value="GAL4"/>
    <property type="match status" value="1"/>
</dbReference>
<dbReference type="Gene3D" id="4.10.240.10">
    <property type="entry name" value="Zn(2)-C6 fungal-type DNA-binding domain"/>
    <property type="match status" value="1"/>
</dbReference>
<dbReference type="Proteomes" id="UP000193467">
    <property type="component" value="Unassembled WGS sequence"/>
</dbReference>
<evidence type="ECO:0000256" key="1">
    <source>
        <dbReference type="ARBA" id="ARBA00004123"/>
    </source>
</evidence>
<reference evidence="7 8" key="1">
    <citation type="submission" date="2016-07" db="EMBL/GenBank/DDBJ databases">
        <title>Pervasive Adenine N6-methylation of Active Genes in Fungi.</title>
        <authorList>
            <consortium name="DOE Joint Genome Institute"/>
            <person name="Mondo S.J."/>
            <person name="Dannebaum R.O."/>
            <person name="Kuo R.C."/>
            <person name="Labutti K."/>
            <person name="Haridas S."/>
            <person name="Kuo A."/>
            <person name="Salamov A."/>
            <person name="Ahrendt S.R."/>
            <person name="Lipzen A."/>
            <person name="Sullivan W."/>
            <person name="Andreopoulos W.B."/>
            <person name="Clum A."/>
            <person name="Lindquist E."/>
            <person name="Daum C."/>
            <person name="Ramamoorthy G.K."/>
            <person name="Gryganskyi A."/>
            <person name="Culley D."/>
            <person name="Magnuson J.K."/>
            <person name="James T.Y."/>
            <person name="O'Malley M.A."/>
            <person name="Stajich J.E."/>
            <person name="Spatafora J.W."/>
            <person name="Visel A."/>
            <person name="Grigoriev I.V."/>
        </authorList>
    </citation>
    <scope>NUCLEOTIDE SEQUENCE [LARGE SCALE GENOMIC DNA]</scope>
    <source>
        <strain evidence="7 8">62-1032</strain>
    </source>
</reference>
<dbReference type="SUPFAM" id="SSF57701">
    <property type="entry name" value="Zn2/Cys6 DNA-binding domain"/>
    <property type="match status" value="1"/>
</dbReference>
<comment type="caution">
    <text evidence="7">The sequence shown here is derived from an EMBL/GenBank/DDBJ whole genome shotgun (WGS) entry which is preliminary data.</text>
</comment>
<sequence>MDPPIESPPVASTSAPLLKPKKSRQRAKLSCAECRRLKLRCNREWPCTSCTKRGCAELCPEGTSRPPGRAIRLQAEMNALVARVEELSAMVQSLGGELPPALALEFAGKGSLVRDNDEAPASTSKEDDTMQEEEDDEEQVEAIQQGVGSLSIRDEDGRTRFLGFPPDDEDSPSSEEEGSPSSTPQITRLPYIQLGNAYSKSQELDRLRLLLPHAEEVERLSKNYWSFLSFQFQPVEEEVFWEDYLPCAMSPGNTQGAKLACVFIVLSLGSLMDPRAPSTPNANAAHYFQLTLATLSACRYLSHNTLCGVQTVQLCANYLLNTHDLQEGGETLWPLLGQGIKQLVSMGLHRDGSKWGLEETELRRRRTVFYEFITLERMQSFVSGRPYMMAPNHFDTIMPPDAEPYHIGKWTLGNFIARVIDQAFSVNPPSYTTVTNLDEELRTLFKESPSELRSGALPATAFVVRPTGPPVLPAESSSSGTLRSKMRQHTLDMIFSQIFFYLHLPALRQALSLYPQEPLQSPWASSVAVVSLETGVYMLALAKSWVALHPVLCPRWWHIFFHAFAASVAQSSIVIKSPNSILAPHAWAQLAVAIDVFETASTGGAPVSMFVPRLKSLRDTAFLSLQNAQSVPLGLATSQVSDFLAEGTDANLSILGPTTRLERKPRRRPDDSRSSASPTSILSSILLNAPPPTPVPAEATLPHTSAASTDQAYTPFDSPVLTKYNNPFDAFAGPLGNPPPPPPPPMQPHPLSQSSFIPTVPGPFQFRPPPQHQHAPQPQPQSQSQSQPQPSASRTSSFSQPPVFPNNLSSMAFTNFATAIPGVNFPQAMWPPGATFGAPEVANLAAGVGGNGSNPMAGLEEQWMWYNFSGMPPPPSS</sequence>
<dbReference type="EMBL" id="MCGR01000018">
    <property type="protein sequence ID" value="ORY84140.1"/>
    <property type="molecule type" value="Genomic_DNA"/>
</dbReference>
<proteinExistence type="predicted"/>
<feature type="compositionally biased region" description="Pro residues" evidence="4">
    <location>
        <begin position="736"/>
        <end position="748"/>
    </location>
</feature>
<dbReference type="PROSITE" id="PS00463">
    <property type="entry name" value="ZN2_CY6_FUNGAL_1"/>
    <property type="match status" value="1"/>
</dbReference>
<evidence type="ECO:0000259" key="5">
    <source>
        <dbReference type="PROSITE" id="PS50048"/>
    </source>
</evidence>
<feature type="domain" description="4Fe-4S ferredoxin-type" evidence="6">
    <location>
        <begin position="37"/>
        <end position="69"/>
    </location>
</feature>
<feature type="compositionally biased region" description="Acidic residues" evidence="4">
    <location>
        <begin position="129"/>
        <end position="140"/>
    </location>
</feature>
<feature type="compositionally biased region" description="Acidic residues" evidence="4">
    <location>
        <begin position="166"/>
        <end position="178"/>
    </location>
</feature>
<feature type="region of interest" description="Disordered" evidence="4">
    <location>
        <begin position="1"/>
        <end position="24"/>
    </location>
</feature>
<dbReference type="InterPro" id="IPR050613">
    <property type="entry name" value="Sec_Metabolite_Reg"/>
</dbReference>
<feature type="compositionally biased region" description="Low complexity" evidence="4">
    <location>
        <begin position="772"/>
        <end position="794"/>
    </location>
</feature>
<dbReference type="Pfam" id="PF04082">
    <property type="entry name" value="Fungal_trans"/>
    <property type="match status" value="1"/>
</dbReference>
<dbReference type="STRING" id="106004.A0A1Y2FJM7"/>
<dbReference type="PANTHER" id="PTHR31001:SF56">
    <property type="entry name" value="ZN(2)-C6 FUNGAL-TYPE DOMAIN-CONTAINING PROTEIN"/>
    <property type="match status" value="1"/>
</dbReference>
<accession>A0A1Y2FJM7</accession>
<dbReference type="GO" id="GO:0008270">
    <property type="term" value="F:zinc ion binding"/>
    <property type="evidence" value="ECO:0007669"/>
    <property type="project" value="InterPro"/>
</dbReference>
<evidence type="ECO:0000256" key="4">
    <source>
        <dbReference type="SAM" id="MobiDB-lite"/>
    </source>
</evidence>
<dbReference type="InterPro" id="IPR007219">
    <property type="entry name" value="XnlR_reg_dom"/>
</dbReference>